<feature type="region of interest" description="Disordered" evidence="1">
    <location>
        <begin position="42"/>
        <end position="64"/>
    </location>
</feature>
<protein>
    <submittedName>
        <fullName evidence="2">Uncharacterized protein</fullName>
    </submittedName>
</protein>
<evidence type="ECO:0000313" key="3">
    <source>
        <dbReference type="Proteomes" id="UP000290289"/>
    </source>
</evidence>
<comment type="caution">
    <text evidence="2">The sequence shown here is derived from an EMBL/GenBank/DDBJ whole genome shotgun (WGS) entry which is preliminary data.</text>
</comment>
<reference evidence="2 3" key="1">
    <citation type="submission" date="2018-10" db="EMBL/GenBank/DDBJ databases">
        <title>A high-quality apple genome assembly.</title>
        <authorList>
            <person name="Hu J."/>
        </authorList>
    </citation>
    <scope>NUCLEOTIDE SEQUENCE [LARGE SCALE GENOMIC DNA]</scope>
    <source>
        <strain evidence="3">cv. HFTH1</strain>
        <tissue evidence="2">Young leaf</tissue>
    </source>
</reference>
<name>A0A498KLC4_MALDO</name>
<feature type="compositionally biased region" description="Low complexity" evidence="1">
    <location>
        <begin position="42"/>
        <end position="62"/>
    </location>
</feature>
<gene>
    <name evidence="2" type="ORF">DVH24_014547</name>
</gene>
<dbReference type="AlphaFoldDB" id="A0A498KLC4"/>
<evidence type="ECO:0000256" key="1">
    <source>
        <dbReference type="SAM" id="MobiDB-lite"/>
    </source>
</evidence>
<sequence>MELNELTTIFSFVPWFSERVEIISMCMMSHLIRIRRAMTYTPSPTATPSSTTTPTTASTAPADMDHWPVNPGYLVGPPVRQAQASSTSSVALPVSA</sequence>
<dbReference type="EMBL" id="RDQH01000327">
    <property type="protein sequence ID" value="RXI07981.1"/>
    <property type="molecule type" value="Genomic_DNA"/>
</dbReference>
<proteinExistence type="predicted"/>
<keyword evidence="3" id="KW-1185">Reference proteome</keyword>
<evidence type="ECO:0000313" key="2">
    <source>
        <dbReference type="EMBL" id="RXI07981.1"/>
    </source>
</evidence>
<accession>A0A498KLC4</accession>
<organism evidence="2 3">
    <name type="scientific">Malus domestica</name>
    <name type="common">Apple</name>
    <name type="synonym">Pyrus malus</name>
    <dbReference type="NCBI Taxonomy" id="3750"/>
    <lineage>
        <taxon>Eukaryota</taxon>
        <taxon>Viridiplantae</taxon>
        <taxon>Streptophyta</taxon>
        <taxon>Embryophyta</taxon>
        <taxon>Tracheophyta</taxon>
        <taxon>Spermatophyta</taxon>
        <taxon>Magnoliopsida</taxon>
        <taxon>eudicotyledons</taxon>
        <taxon>Gunneridae</taxon>
        <taxon>Pentapetalae</taxon>
        <taxon>rosids</taxon>
        <taxon>fabids</taxon>
        <taxon>Rosales</taxon>
        <taxon>Rosaceae</taxon>
        <taxon>Amygdaloideae</taxon>
        <taxon>Maleae</taxon>
        <taxon>Malus</taxon>
    </lineage>
</organism>
<dbReference type="Proteomes" id="UP000290289">
    <property type="component" value="Chromosome 1"/>
</dbReference>